<dbReference type="InterPro" id="IPR046497">
    <property type="entry name" value="DUF6590"/>
</dbReference>
<keyword evidence="5" id="KW-1185">Reference proteome</keyword>
<comment type="caution">
    <text evidence="4">The sequence shown here is derived from an EMBL/GenBank/DDBJ whole genome shotgun (WGS) entry which is preliminary data.</text>
</comment>
<evidence type="ECO:0000313" key="4">
    <source>
        <dbReference type="EMBL" id="KAH7121586.1"/>
    </source>
</evidence>
<feature type="domain" description="C2H2-type" evidence="3">
    <location>
        <begin position="365"/>
        <end position="392"/>
    </location>
</feature>
<evidence type="ECO:0000259" key="3">
    <source>
        <dbReference type="SMART" id="SM00355"/>
    </source>
</evidence>
<dbReference type="SMART" id="SM00355">
    <property type="entry name" value="ZnF_C2H2"/>
    <property type="match status" value="2"/>
</dbReference>
<organism evidence="4 5">
    <name type="scientific">Dactylonectria macrodidyma</name>
    <dbReference type="NCBI Taxonomy" id="307937"/>
    <lineage>
        <taxon>Eukaryota</taxon>
        <taxon>Fungi</taxon>
        <taxon>Dikarya</taxon>
        <taxon>Ascomycota</taxon>
        <taxon>Pezizomycotina</taxon>
        <taxon>Sordariomycetes</taxon>
        <taxon>Hypocreomycetidae</taxon>
        <taxon>Hypocreales</taxon>
        <taxon>Nectriaceae</taxon>
        <taxon>Dactylonectria</taxon>
    </lineage>
</organism>
<feature type="compositionally biased region" description="Polar residues" evidence="2">
    <location>
        <begin position="559"/>
        <end position="568"/>
    </location>
</feature>
<feature type="region of interest" description="Disordered" evidence="2">
    <location>
        <begin position="893"/>
        <end position="915"/>
    </location>
</feature>
<accession>A0A9P9DN68</accession>
<dbReference type="OrthoDB" id="20872at2759"/>
<dbReference type="Pfam" id="PF20233">
    <property type="entry name" value="DUF6590"/>
    <property type="match status" value="1"/>
</dbReference>
<feature type="compositionally biased region" description="Polar residues" evidence="2">
    <location>
        <begin position="210"/>
        <end position="228"/>
    </location>
</feature>
<feature type="region of interest" description="Disordered" evidence="2">
    <location>
        <begin position="612"/>
        <end position="635"/>
    </location>
</feature>
<keyword evidence="1" id="KW-0175">Coiled coil</keyword>
<dbReference type="PANTHER" id="PTHR35391">
    <property type="entry name" value="C2H2-TYPE DOMAIN-CONTAINING PROTEIN-RELATED"/>
    <property type="match status" value="1"/>
</dbReference>
<dbReference type="InterPro" id="IPR013087">
    <property type="entry name" value="Znf_C2H2_type"/>
</dbReference>
<reference evidence="4" key="1">
    <citation type="journal article" date="2021" name="Nat. Commun.">
        <title>Genetic determinants of endophytism in the Arabidopsis root mycobiome.</title>
        <authorList>
            <person name="Mesny F."/>
            <person name="Miyauchi S."/>
            <person name="Thiergart T."/>
            <person name="Pickel B."/>
            <person name="Atanasova L."/>
            <person name="Karlsson M."/>
            <person name="Huettel B."/>
            <person name="Barry K.W."/>
            <person name="Haridas S."/>
            <person name="Chen C."/>
            <person name="Bauer D."/>
            <person name="Andreopoulos W."/>
            <person name="Pangilinan J."/>
            <person name="LaButti K."/>
            <person name="Riley R."/>
            <person name="Lipzen A."/>
            <person name="Clum A."/>
            <person name="Drula E."/>
            <person name="Henrissat B."/>
            <person name="Kohler A."/>
            <person name="Grigoriev I.V."/>
            <person name="Martin F.M."/>
            <person name="Hacquard S."/>
        </authorList>
    </citation>
    <scope>NUCLEOTIDE SEQUENCE</scope>
    <source>
        <strain evidence="4">MPI-CAGE-AT-0147</strain>
    </source>
</reference>
<dbReference type="Proteomes" id="UP000738349">
    <property type="component" value="Unassembled WGS sequence"/>
</dbReference>
<name>A0A9P9DN68_9HYPO</name>
<dbReference type="AlphaFoldDB" id="A0A9P9DN68"/>
<evidence type="ECO:0000313" key="5">
    <source>
        <dbReference type="Proteomes" id="UP000738349"/>
    </source>
</evidence>
<feature type="region of interest" description="Disordered" evidence="2">
    <location>
        <begin position="555"/>
        <end position="577"/>
    </location>
</feature>
<protein>
    <recommendedName>
        <fullName evidence="3">C2H2-type domain-containing protein</fullName>
    </recommendedName>
</protein>
<sequence>MSSPTAEQLASRCLASFDECLKREALTQNQWAENRRADFSLWVDGVGALAGKNASLDDRFVSKPRELVLTLNLLLQLQNYLEDCLSATERTQMEEAKRNADAAIENLASMAVAIRRTGRKSRLIRADNGFKSTALEDLRIHLKCIALIESTLADREQHGDRQETPLWWQDKINAKLSPLQHRLIEANLRRRNRFLYAQSHSQKLAHRLSTGESTNQDAVERSPVQSENSHVRKQPDNSARSGTFASTPESKLQWPGSKNIARTPRTQISFVTATTLYPKFTKPPRPEVGGSDKEKPELPKMIKCPCCCEAIPYSMLETETAWKQHLSRDLCPYTCIASQCPVPHLLFRTRAEWEDHLKEQHPKTWKCQLCDEPDNNLFQTDDQLVEHVREEHKGSLPPNLLKTVRLWPSNPFIGLDFCPLCHVTGPRDSPKLISHVLEHTHNFALRSLPWADLSVDNGTSSMSLGMFNVGYLQSVKPTEREASLRPWLMNDWFETLESPTPEQGEWERAESTLKHLAAGRIKKDAEAYIGHFITNDYFASDADSLSLDREAGQALSRGSFDTDSSVGSMENAETRTGQGQWSDWIWSEVTQRYYRQRQNNNDMLDTEWQQLDSESATRESNDEASTEVLDGEHSENISATPLEEDEYVHSQAEYVLEQDDQDLQKAIEASRDYYGRASGEGSTAASAYVQSFDYEDEDPLTSPAGISHPSHNAGTEGEMEHLDPRYRVEHSNKFQPGEIFKVLWSEPGTLGSESAPSVSEREEYRDRYGSKLFVGFRRFIVIANDQGHCTCVPIFTYGGKACTKKGTKPKNHGIIFEKGHKAKLLSGEPKLGFAPVKAEIYQDGEGIRRESRINYSKLITVEHNVKVFFIGRVAAADYDIVADAVNQCWEEKIHRKKKRPKEEPPADSPTLEDEG</sequence>
<feature type="domain" description="C2H2-type" evidence="3">
    <location>
        <begin position="333"/>
        <end position="361"/>
    </location>
</feature>
<feature type="region of interest" description="Disordered" evidence="2">
    <location>
        <begin position="205"/>
        <end position="265"/>
    </location>
</feature>
<feature type="coiled-coil region" evidence="1">
    <location>
        <begin position="86"/>
        <end position="113"/>
    </location>
</feature>
<dbReference type="PANTHER" id="PTHR35391:SF7">
    <property type="entry name" value="C2H2-TYPE DOMAIN-CONTAINING PROTEIN"/>
    <property type="match status" value="1"/>
</dbReference>
<evidence type="ECO:0000256" key="1">
    <source>
        <dbReference type="SAM" id="Coils"/>
    </source>
</evidence>
<evidence type="ECO:0000256" key="2">
    <source>
        <dbReference type="SAM" id="MobiDB-lite"/>
    </source>
</evidence>
<dbReference type="EMBL" id="JAGMUV010000024">
    <property type="protein sequence ID" value="KAH7121586.1"/>
    <property type="molecule type" value="Genomic_DNA"/>
</dbReference>
<feature type="compositionally biased region" description="Polar residues" evidence="2">
    <location>
        <begin position="236"/>
        <end position="250"/>
    </location>
</feature>
<proteinExistence type="predicted"/>
<gene>
    <name evidence="4" type="ORF">EDB81DRAFT_952291</name>
</gene>